<dbReference type="SUPFAM" id="SSF55785">
    <property type="entry name" value="PYP-like sensor domain (PAS domain)"/>
    <property type="match status" value="2"/>
</dbReference>
<dbReference type="Pfam" id="PF00990">
    <property type="entry name" value="GGDEF"/>
    <property type="match status" value="1"/>
</dbReference>
<dbReference type="NCBIfam" id="TIGR00229">
    <property type="entry name" value="sensory_box"/>
    <property type="match status" value="2"/>
</dbReference>
<evidence type="ECO:0000256" key="7">
    <source>
        <dbReference type="ARBA" id="ARBA00022777"/>
    </source>
</evidence>
<evidence type="ECO:0000313" key="17">
    <source>
        <dbReference type="Proteomes" id="UP000243924"/>
    </source>
</evidence>
<evidence type="ECO:0000256" key="6">
    <source>
        <dbReference type="ARBA" id="ARBA00022692"/>
    </source>
</evidence>
<dbReference type="InterPro" id="IPR052155">
    <property type="entry name" value="Biofilm_reg_signaling"/>
</dbReference>
<dbReference type="NCBIfam" id="TIGR00836">
    <property type="entry name" value="amt"/>
    <property type="match status" value="1"/>
</dbReference>
<dbReference type="Gene3D" id="3.30.450.20">
    <property type="entry name" value="PAS domain"/>
    <property type="match status" value="2"/>
</dbReference>
<evidence type="ECO:0000256" key="4">
    <source>
        <dbReference type="ARBA" id="ARBA00005887"/>
    </source>
</evidence>
<feature type="transmembrane region" description="Helical" evidence="11">
    <location>
        <begin position="199"/>
        <end position="216"/>
    </location>
</feature>
<dbReference type="PROSITE" id="PS01219">
    <property type="entry name" value="AMMONIUM_TRANSP"/>
    <property type="match status" value="1"/>
</dbReference>
<feature type="domain" description="GGDEF" evidence="15">
    <location>
        <begin position="729"/>
        <end position="862"/>
    </location>
</feature>
<organism evidence="16 17">
    <name type="scientific">Halopseudomonas salegens</name>
    <dbReference type="NCBI Taxonomy" id="1434072"/>
    <lineage>
        <taxon>Bacteria</taxon>
        <taxon>Pseudomonadati</taxon>
        <taxon>Pseudomonadota</taxon>
        <taxon>Gammaproteobacteria</taxon>
        <taxon>Pseudomonadales</taxon>
        <taxon>Pseudomonadaceae</taxon>
        <taxon>Halopseudomonas</taxon>
    </lineage>
</organism>
<name>A0A1H2HGX6_9GAMM</name>
<accession>A0A1H2HGX6</accession>
<protein>
    <submittedName>
        <fullName evidence="16">Ammonium transporter, Amt family</fullName>
    </submittedName>
</protein>
<evidence type="ECO:0000259" key="14">
    <source>
        <dbReference type="PROSITE" id="PS50883"/>
    </source>
</evidence>
<dbReference type="EMBL" id="LT629787">
    <property type="protein sequence ID" value="SDU31022.1"/>
    <property type="molecule type" value="Genomic_DNA"/>
</dbReference>
<feature type="domain" description="PAS" evidence="12">
    <location>
        <begin position="563"/>
        <end position="637"/>
    </location>
</feature>
<proteinExistence type="inferred from homology"/>
<dbReference type="InterPro" id="IPR000700">
    <property type="entry name" value="PAS-assoc_C"/>
</dbReference>
<evidence type="ECO:0000256" key="9">
    <source>
        <dbReference type="ARBA" id="ARBA00023136"/>
    </source>
</evidence>
<feature type="transmembrane region" description="Helical" evidence="11">
    <location>
        <begin position="49"/>
        <end position="68"/>
    </location>
</feature>
<evidence type="ECO:0000256" key="8">
    <source>
        <dbReference type="ARBA" id="ARBA00022989"/>
    </source>
</evidence>
<feature type="transmembrane region" description="Helical" evidence="11">
    <location>
        <begin position="6"/>
        <end position="28"/>
    </location>
</feature>
<evidence type="ECO:0000256" key="11">
    <source>
        <dbReference type="SAM" id="Phobius"/>
    </source>
</evidence>
<dbReference type="InterPro" id="IPR035965">
    <property type="entry name" value="PAS-like_dom_sf"/>
</dbReference>
<dbReference type="Pfam" id="PF08448">
    <property type="entry name" value="PAS_4"/>
    <property type="match status" value="1"/>
</dbReference>
<evidence type="ECO:0000259" key="15">
    <source>
        <dbReference type="PROSITE" id="PS50887"/>
    </source>
</evidence>
<dbReference type="SMART" id="SM00267">
    <property type="entry name" value="GGDEF"/>
    <property type="match status" value="1"/>
</dbReference>
<sequence>MSVAMIDVMWVVLCAGLVFNMQLGFLCLESGLTRSKNAINVAVKNMADLSVAISLYWLFGFGIMFGVSQGGWFGTGFALLSFDDTWQAAFFLFQAMFCTTAATIVSGAAAERMRFGGYLIVTVVAAGLVYPFFGHWAWGGAFSNGQGWLAARGFTDFAGSIVVHGVGGWIALAVILVLGPRQGRFDQTRDGRSLPGSNLPMAMLGALLLLFGWFGFNGGSTFAFDGRVPGIIANTVLAAIAGILGGMGLSWLRWRYVDPVYPLNGLIAGMVAVTASADVIDAGAAFLIGLIGSLVMYLADRLLYRWRIDDAVSAVPVHLASGVWGVMALAAFADPALLGTGLNRWQQAWVQFEAVLVSGVWAFGLTWVLLNLINRIYPLRVDPEDERAGLNVTEHGARTELIELLEAMATHQRDGQFRQEVPVEPFTEVGQIASQYNKVIRALNQAVGKTQAIVRDIRDGIVTCTPDGILASCNPGAERLLGLPANELVGLPLQTLVAEQGWQALPVPVRGSESKQEVLFSRHPHDQFVAELTVSRSDDAEQTLTCTLRDVTERRRMEQQLYQEKMLAQVTLASIGDGVITTGPDARIRYLNPVAEQLTGWLQDAAEGRKLDDVYQLVDEYTGAPLGNPVRRLLTRYNKHTQTLDGSAAMLQRSDGQQVPVQHAVAPIRNAEGHIIGAVLTFRDVTVTRRLARELSHQAAHDTLTGLANRAEFERQASLLLDRSALERGEHVLCYMDLDQFKVVNDTCGHAAGDELLRQLTKLFQTRIRNTDVLARLGGDEFGLLLMGCSLEEALPVADGIRALVESFRFSWQGKTFAVGVSIGLVQLDHDTESLAALLSAADSACYAAKDGGRNRLHIFKDDDQELQRRRGEMQWVSRIRHALDADRLRLYVQPIVSMQEQDERKNYEVLVRMLDSDGSIIPPGAFMPAAERYDMATAVDTWVVGNFLAWLGDFSRRYPQQIGNYSINLSAASLSEESFLEYVLLTIERHQVPTSALCFEITETSAIANLNRAVVFMRTLKNIGCQFALDDFGSGLSSFGYLKNLPVDFVKIDGGFIKEIAIDPIARAMVGSINTIAHEMGLRTVAEFVESAEILAVLAELEVDYVQGFHLGHPQPLSELEGVRLMPR</sequence>
<dbReference type="OrthoDB" id="9787514at2"/>
<dbReference type="Pfam" id="PF00563">
    <property type="entry name" value="EAL"/>
    <property type="match status" value="1"/>
</dbReference>
<dbReference type="InterPro" id="IPR001905">
    <property type="entry name" value="Ammonium_transpt"/>
</dbReference>
<dbReference type="SUPFAM" id="SSF55073">
    <property type="entry name" value="Nucleotide cyclase"/>
    <property type="match status" value="1"/>
</dbReference>
<dbReference type="RefSeq" id="WP_092388510.1">
    <property type="nucleotide sequence ID" value="NZ_LT629787.1"/>
</dbReference>
<dbReference type="InterPro" id="IPR013656">
    <property type="entry name" value="PAS_4"/>
</dbReference>
<dbReference type="GO" id="GO:0005886">
    <property type="term" value="C:plasma membrane"/>
    <property type="evidence" value="ECO:0007669"/>
    <property type="project" value="UniProtKB-SubCell"/>
</dbReference>
<keyword evidence="8 11" id="KW-1133">Transmembrane helix</keyword>
<feature type="domain" description="EAL" evidence="14">
    <location>
        <begin position="873"/>
        <end position="1129"/>
    </location>
</feature>
<dbReference type="InterPro" id="IPR024041">
    <property type="entry name" value="NH4_transpt_AmtB-like_dom"/>
</dbReference>
<evidence type="ECO:0000256" key="1">
    <source>
        <dbReference type="ARBA" id="ARBA00001946"/>
    </source>
</evidence>
<dbReference type="PANTHER" id="PTHR44757:SF4">
    <property type="entry name" value="DIGUANYLATE CYCLASE DGCE-RELATED"/>
    <property type="match status" value="1"/>
</dbReference>
<feature type="domain" description="PAS" evidence="12">
    <location>
        <begin position="453"/>
        <end position="490"/>
    </location>
</feature>
<dbReference type="Pfam" id="PF00909">
    <property type="entry name" value="Ammonium_transp"/>
    <property type="match status" value="1"/>
</dbReference>
<dbReference type="SUPFAM" id="SSF111352">
    <property type="entry name" value="Ammonium transporter"/>
    <property type="match status" value="1"/>
</dbReference>
<dbReference type="Proteomes" id="UP000243924">
    <property type="component" value="Chromosome I"/>
</dbReference>
<keyword evidence="17" id="KW-1185">Reference proteome</keyword>
<dbReference type="PROSITE" id="PS50113">
    <property type="entry name" value="PAC"/>
    <property type="match status" value="1"/>
</dbReference>
<dbReference type="InterPro" id="IPR029787">
    <property type="entry name" value="Nucleotide_cyclase"/>
</dbReference>
<feature type="transmembrane region" description="Helical" evidence="11">
    <location>
        <begin position="311"/>
        <end position="333"/>
    </location>
</feature>
<evidence type="ECO:0000256" key="10">
    <source>
        <dbReference type="ARBA" id="ARBA00023177"/>
    </source>
</evidence>
<dbReference type="PANTHER" id="PTHR44757">
    <property type="entry name" value="DIGUANYLATE CYCLASE DGCP"/>
    <property type="match status" value="1"/>
</dbReference>
<evidence type="ECO:0000256" key="5">
    <source>
        <dbReference type="ARBA" id="ARBA00022448"/>
    </source>
</evidence>
<evidence type="ECO:0000259" key="12">
    <source>
        <dbReference type="PROSITE" id="PS50112"/>
    </source>
</evidence>
<dbReference type="CDD" id="cd00130">
    <property type="entry name" value="PAS"/>
    <property type="match status" value="2"/>
</dbReference>
<dbReference type="STRING" id="1434072.SAMN05216210_3030"/>
<feature type="transmembrane region" description="Helical" evidence="11">
    <location>
        <begin position="228"/>
        <end position="252"/>
    </location>
</feature>
<feature type="transmembrane region" description="Helical" evidence="11">
    <location>
        <begin position="259"/>
        <end position="276"/>
    </location>
</feature>
<dbReference type="GO" id="GO:0008519">
    <property type="term" value="F:ammonium channel activity"/>
    <property type="evidence" value="ECO:0007669"/>
    <property type="project" value="InterPro"/>
</dbReference>
<evidence type="ECO:0000259" key="13">
    <source>
        <dbReference type="PROSITE" id="PS50113"/>
    </source>
</evidence>
<feature type="transmembrane region" description="Helical" evidence="11">
    <location>
        <begin position="88"/>
        <end position="110"/>
    </location>
</feature>
<keyword evidence="10" id="KW-0924">Ammonia transport</keyword>
<keyword evidence="7" id="KW-0808">Transferase</keyword>
<reference evidence="17" key="1">
    <citation type="submission" date="2016-10" db="EMBL/GenBank/DDBJ databases">
        <authorList>
            <person name="Varghese N."/>
            <person name="Submissions S."/>
        </authorList>
    </citation>
    <scope>NUCLEOTIDE SEQUENCE [LARGE SCALE GENOMIC DNA]</scope>
    <source>
        <strain evidence="17">CECT 8338</strain>
    </source>
</reference>
<dbReference type="CDD" id="cd01949">
    <property type="entry name" value="GGDEF"/>
    <property type="match status" value="1"/>
</dbReference>
<dbReference type="GO" id="GO:0016301">
    <property type="term" value="F:kinase activity"/>
    <property type="evidence" value="ECO:0007669"/>
    <property type="project" value="UniProtKB-KW"/>
</dbReference>
<comment type="subcellular location">
    <subcellularLocation>
        <location evidence="3">Cell inner membrane</location>
    </subcellularLocation>
    <subcellularLocation>
        <location evidence="2">Membrane</location>
        <topology evidence="2">Multi-pass membrane protein</topology>
    </subcellularLocation>
</comment>
<dbReference type="InterPro" id="IPR018047">
    <property type="entry name" value="Ammonium_transpt_CS"/>
</dbReference>
<dbReference type="Gene3D" id="1.10.3430.10">
    <property type="entry name" value="Ammonium transporter AmtB like domains"/>
    <property type="match status" value="1"/>
</dbReference>
<feature type="transmembrane region" description="Helical" evidence="11">
    <location>
        <begin position="157"/>
        <end position="178"/>
    </location>
</feature>
<feature type="transmembrane region" description="Helical" evidence="11">
    <location>
        <begin position="282"/>
        <end position="299"/>
    </location>
</feature>
<keyword evidence="9 11" id="KW-0472">Membrane</keyword>
<dbReference type="SMART" id="SM00052">
    <property type="entry name" value="EAL"/>
    <property type="match status" value="1"/>
</dbReference>
<keyword evidence="6 11" id="KW-0812">Transmembrane</keyword>
<dbReference type="AlphaFoldDB" id="A0A1H2HGX6"/>
<dbReference type="NCBIfam" id="TIGR00254">
    <property type="entry name" value="GGDEF"/>
    <property type="match status" value="1"/>
</dbReference>
<dbReference type="Pfam" id="PF13426">
    <property type="entry name" value="PAS_9"/>
    <property type="match status" value="1"/>
</dbReference>
<evidence type="ECO:0000313" key="16">
    <source>
        <dbReference type="EMBL" id="SDU31022.1"/>
    </source>
</evidence>
<evidence type="ECO:0000256" key="3">
    <source>
        <dbReference type="ARBA" id="ARBA00004533"/>
    </source>
</evidence>
<dbReference type="SUPFAM" id="SSF141868">
    <property type="entry name" value="EAL domain-like"/>
    <property type="match status" value="1"/>
</dbReference>
<feature type="domain" description="PAC" evidence="13">
    <location>
        <begin position="644"/>
        <end position="697"/>
    </location>
</feature>
<comment type="cofactor">
    <cofactor evidence="1">
        <name>Mg(2+)</name>
        <dbReference type="ChEBI" id="CHEBI:18420"/>
    </cofactor>
</comment>
<dbReference type="PROSITE" id="PS50887">
    <property type="entry name" value="GGDEF"/>
    <property type="match status" value="1"/>
</dbReference>
<dbReference type="InterPro" id="IPR035919">
    <property type="entry name" value="EAL_sf"/>
</dbReference>
<dbReference type="InterPro" id="IPR000160">
    <property type="entry name" value="GGDEF_dom"/>
</dbReference>
<dbReference type="InterPro" id="IPR001633">
    <property type="entry name" value="EAL_dom"/>
</dbReference>
<dbReference type="FunFam" id="3.30.70.270:FF:000001">
    <property type="entry name" value="Diguanylate cyclase domain protein"/>
    <property type="match status" value="1"/>
</dbReference>
<dbReference type="CDD" id="cd01948">
    <property type="entry name" value="EAL"/>
    <property type="match status" value="1"/>
</dbReference>
<dbReference type="PROSITE" id="PS50112">
    <property type="entry name" value="PAS"/>
    <property type="match status" value="2"/>
</dbReference>
<dbReference type="InterPro" id="IPR043128">
    <property type="entry name" value="Rev_trsase/Diguanyl_cyclase"/>
</dbReference>
<dbReference type="Gene3D" id="3.20.20.450">
    <property type="entry name" value="EAL domain"/>
    <property type="match status" value="1"/>
</dbReference>
<dbReference type="SMART" id="SM00091">
    <property type="entry name" value="PAS"/>
    <property type="match status" value="2"/>
</dbReference>
<dbReference type="PROSITE" id="PS50883">
    <property type="entry name" value="EAL"/>
    <property type="match status" value="1"/>
</dbReference>
<dbReference type="InterPro" id="IPR000014">
    <property type="entry name" value="PAS"/>
</dbReference>
<comment type="similarity">
    <text evidence="4">Belongs to the ammonia transporter channel (TC 1.A.11.2) family.</text>
</comment>
<keyword evidence="5" id="KW-0813">Transport</keyword>
<keyword evidence="7" id="KW-0418">Kinase</keyword>
<feature type="transmembrane region" description="Helical" evidence="11">
    <location>
        <begin position="117"/>
        <end position="137"/>
    </location>
</feature>
<dbReference type="InterPro" id="IPR029020">
    <property type="entry name" value="Ammonium/urea_transptr"/>
</dbReference>
<gene>
    <name evidence="16" type="ORF">SAMN05216210_3030</name>
</gene>
<evidence type="ECO:0000256" key="2">
    <source>
        <dbReference type="ARBA" id="ARBA00004141"/>
    </source>
</evidence>
<dbReference type="Gene3D" id="3.30.70.270">
    <property type="match status" value="1"/>
</dbReference>